<gene>
    <name evidence="7" type="ORF">B4N89_07730</name>
</gene>
<dbReference type="FunFam" id="1.10.10.10:FF:000001">
    <property type="entry name" value="LysR family transcriptional regulator"/>
    <property type="match status" value="1"/>
</dbReference>
<evidence type="ECO:0000256" key="5">
    <source>
        <dbReference type="SAM" id="MobiDB-lite"/>
    </source>
</evidence>
<dbReference type="InterPro" id="IPR036390">
    <property type="entry name" value="WH_DNA-bd_sf"/>
</dbReference>
<evidence type="ECO:0000256" key="4">
    <source>
        <dbReference type="ARBA" id="ARBA00023163"/>
    </source>
</evidence>
<dbReference type="PROSITE" id="PS50931">
    <property type="entry name" value="HTH_LYSR"/>
    <property type="match status" value="1"/>
</dbReference>
<evidence type="ECO:0000313" key="7">
    <source>
        <dbReference type="EMBL" id="OPC80853.1"/>
    </source>
</evidence>
<comment type="similarity">
    <text evidence="1">Belongs to the LysR transcriptional regulatory family.</text>
</comment>
<feature type="domain" description="HTH lysR-type" evidence="6">
    <location>
        <begin position="87"/>
        <end position="144"/>
    </location>
</feature>
<keyword evidence="4" id="KW-0804">Transcription</keyword>
<dbReference type="Pfam" id="PF00126">
    <property type="entry name" value="HTH_1"/>
    <property type="match status" value="1"/>
</dbReference>
<protein>
    <recommendedName>
        <fullName evidence="6">HTH lysR-type domain-containing protein</fullName>
    </recommendedName>
</protein>
<accession>A0A1T3NVG7</accession>
<name>A0A1T3NVG7_9ACTN</name>
<proteinExistence type="inferred from homology"/>
<feature type="region of interest" description="Disordered" evidence="5">
    <location>
        <begin position="52"/>
        <end position="82"/>
    </location>
</feature>
<dbReference type="EMBL" id="MWQN01000001">
    <property type="protein sequence ID" value="OPC80853.1"/>
    <property type="molecule type" value="Genomic_DNA"/>
</dbReference>
<organism evidence="7 8">
    <name type="scientific">Embleya scabrispora</name>
    <dbReference type="NCBI Taxonomy" id="159449"/>
    <lineage>
        <taxon>Bacteria</taxon>
        <taxon>Bacillati</taxon>
        <taxon>Actinomycetota</taxon>
        <taxon>Actinomycetes</taxon>
        <taxon>Kitasatosporales</taxon>
        <taxon>Streptomycetaceae</taxon>
        <taxon>Embleya</taxon>
    </lineage>
</organism>
<dbReference type="GO" id="GO:0032993">
    <property type="term" value="C:protein-DNA complex"/>
    <property type="evidence" value="ECO:0007669"/>
    <property type="project" value="TreeGrafter"/>
</dbReference>
<evidence type="ECO:0000256" key="1">
    <source>
        <dbReference type="ARBA" id="ARBA00009437"/>
    </source>
</evidence>
<dbReference type="SUPFAM" id="SSF53850">
    <property type="entry name" value="Periplasmic binding protein-like II"/>
    <property type="match status" value="1"/>
</dbReference>
<keyword evidence="8" id="KW-1185">Reference proteome</keyword>
<dbReference type="Pfam" id="PF03466">
    <property type="entry name" value="LysR_substrate"/>
    <property type="match status" value="1"/>
</dbReference>
<sequence length="380" mass="40979">MPVAAQRGTAGRAGAVFEAVAPGAAPARAVAPSSMSRPVFSRPPAPRLTLEEHHGRQAPCGTPSAIPHPGTRAGRDPAPGRRHRYPVTLQQLRYLIAVAEHGSLTGAAQELFVVQPALSRSLQSLERELNVVLFARVGRGLVPTAAGVQVINLARKVLRGVQAIKDIVHVEEPTHSGTVHLAATATLAIECTSCLLPGLAKKYPELHIVVDRQDSREALFASLRSGTTDIAMVDLPAPGGFEVLPLRSYEVVLVSPKDTRLPDPVSWTDLEELPMILPSRRSARRADFEMLFATAGVRPTVAMETDDRGAWIPCVVAGHGSVLWYADLAQPFASSVAVRSMSPRLIRTVGMVRGRGPISREVRTLLDYSRRQGVQEIEYV</sequence>
<dbReference type="InterPro" id="IPR036388">
    <property type="entry name" value="WH-like_DNA-bd_sf"/>
</dbReference>
<dbReference type="PANTHER" id="PTHR30346">
    <property type="entry name" value="TRANSCRIPTIONAL DUAL REGULATOR HCAR-RELATED"/>
    <property type="match status" value="1"/>
</dbReference>
<dbReference type="AlphaFoldDB" id="A0A1T3NVG7"/>
<comment type="caution">
    <text evidence="7">The sequence shown here is derived from an EMBL/GenBank/DDBJ whole genome shotgun (WGS) entry which is preliminary data.</text>
</comment>
<dbReference type="GO" id="GO:0003700">
    <property type="term" value="F:DNA-binding transcription factor activity"/>
    <property type="evidence" value="ECO:0007669"/>
    <property type="project" value="InterPro"/>
</dbReference>
<dbReference type="PANTHER" id="PTHR30346:SF28">
    <property type="entry name" value="HTH-TYPE TRANSCRIPTIONAL REGULATOR CYNR"/>
    <property type="match status" value="1"/>
</dbReference>
<dbReference type="SUPFAM" id="SSF46785">
    <property type="entry name" value="Winged helix' DNA-binding domain"/>
    <property type="match status" value="1"/>
</dbReference>
<dbReference type="eggNOG" id="COG0583">
    <property type="taxonomic scope" value="Bacteria"/>
</dbReference>
<dbReference type="CDD" id="cd05466">
    <property type="entry name" value="PBP2_LTTR_substrate"/>
    <property type="match status" value="1"/>
</dbReference>
<dbReference type="Gene3D" id="1.10.10.10">
    <property type="entry name" value="Winged helix-like DNA-binding domain superfamily/Winged helix DNA-binding domain"/>
    <property type="match status" value="1"/>
</dbReference>
<evidence type="ECO:0000256" key="2">
    <source>
        <dbReference type="ARBA" id="ARBA00023015"/>
    </source>
</evidence>
<dbReference type="InterPro" id="IPR005119">
    <property type="entry name" value="LysR_subst-bd"/>
</dbReference>
<dbReference type="PRINTS" id="PR00039">
    <property type="entry name" value="HTHLYSR"/>
</dbReference>
<evidence type="ECO:0000256" key="3">
    <source>
        <dbReference type="ARBA" id="ARBA00023125"/>
    </source>
</evidence>
<dbReference type="InterPro" id="IPR000847">
    <property type="entry name" value="LysR_HTH_N"/>
</dbReference>
<evidence type="ECO:0000259" key="6">
    <source>
        <dbReference type="PROSITE" id="PS50931"/>
    </source>
</evidence>
<reference evidence="7 8" key="1">
    <citation type="submission" date="2017-03" db="EMBL/GenBank/DDBJ databases">
        <title>Draft genome sequence of Streptomyces scabrisporus NF3, endophyte isolated from Amphipterygium adstringens.</title>
        <authorList>
            <person name="Vazquez M."/>
            <person name="Ceapa C.D."/>
            <person name="Rodriguez Luna D."/>
            <person name="Sanchez Esquivel S."/>
        </authorList>
    </citation>
    <scope>NUCLEOTIDE SEQUENCE [LARGE SCALE GENOMIC DNA]</scope>
    <source>
        <strain evidence="7 8">NF3</strain>
    </source>
</reference>
<dbReference type="GO" id="GO:0003677">
    <property type="term" value="F:DNA binding"/>
    <property type="evidence" value="ECO:0007669"/>
    <property type="project" value="UniProtKB-KW"/>
</dbReference>
<dbReference type="Proteomes" id="UP000190037">
    <property type="component" value="Unassembled WGS sequence"/>
</dbReference>
<keyword evidence="2" id="KW-0805">Transcription regulation</keyword>
<evidence type="ECO:0000313" key="8">
    <source>
        <dbReference type="Proteomes" id="UP000190037"/>
    </source>
</evidence>
<keyword evidence="3" id="KW-0238">DNA-binding</keyword>
<dbReference type="STRING" id="159449.B4N89_07730"/>
<dbReference type="Gene3D" id="3.40.190.290">
    <property type="match status" value="1"/>
</dbReference>